<keyword evidence="2" id="KW-0732">Signal</keyword>
<evidence type="ECO:0000313" key="3">
    <source>
        <dbReference type="EMBL" id="KAK9903184.1"/>
    </source>
</evidence>
<feature type="compositionally biased region" description="Acidic residues" evidence="1">
    <location>
        <begin position="70"/>
        <end position="82"/>
    </location>
</feature>
<evidence type="ECO:0000256" key="1">
    <source>
        <dbReference type="SAM" id="MobiDB-lite"/>
    </source>
</evidence>
<comment type="caution">
    <text evidence="3">The sequence shown here is derived from an EMBL/GenBank/DDBJ whole genome shotgun (WGS) entry which is preliminary data.</text>
</comment>
<dbReference type="EMBL" id="JBEDUW010000232">
    <property type="protein sequence ID" value="KAK9903184.1"/>
    <property type="molecule type" value="Genomic_DNA"/>
</dbReference>
<dbReference type="AlphaFoldDB" id="A0AAW1VM92"/>
<feature type="signal peptide" evidence="2">
    <location>
        <begin position="1"/>
        <end position="24"/>
    </location>
</feature>
<keyword evidence="4" id="KW-1185">Reference proteome</keyword>
<feature type="region of interest" description="Disordered" evidence="1">
    <location>
        <begin position="64"/>
        <end position="103"/>
    </location>
</feature>
<accession>A0AAW1VM92</accession>
<name>A0AAW1VM92_RUBAR</name>
<reference evidence="3 4" key="1">
    <citation type="journal article" date="2023" name="G3 (Bethesda)">
        <title>A chromosome-length genome assembly and annotation of blackberry (Rubus argutus, cv. 'Hillquist').</title>
        <authorList>
            <person name="Bruna T."/>
            <person name="Aryal R."/>
            <person name="Dudchenko O."/>
            <person name="Sargent D.J."/>
            <person name="Mead D."/>
            <person name="Buti M."/>
            <person name="Cavallini A."/>
            <person name="Hytonen T."/>
            <person name="Andres J."/>
            <person name="Pham M."/>
            <person name="Weisz D."/>
            <person name="Mascagni F."/>
            <person name="Usai G."/>
            <person name="Natali L."/>
            <person name="Bassil N."/>
            <person name="Fernandez G.E."/>
            <person name="Lomsadze A."/>
            <person name="Armour M."/>
            <person name="Olukolu B."/>
            <person name="Poorten T."/>
            <person name="Britton C."/>
            <person name="Davik J."/>
            <person name="Ashrafi H."/>
            <person name="Aiden E.L."/>
            <person name="Borodovsky M."/>
            <person name="Worthington M."/>
        </authorList>
    </citation>
    <scope>NUCLEOTIDE SEQUENCE [LARGE SCALE GENOMIC DNA]</scope>
    <source>
        <strain evidence="3">PI 553951</strain>
    </source>
</reference>
<protein>
    <submittedName>
        <fullName evidence="3">Uncharacterized protein</fullName>
    </submittedName>
</protein>
<evidence type="ECO:0000256" key="2">
    <source>
        <dbReference type="SAM" id="SignalP"/>
    </source>
</evidence>
<feature type="chain" id="PRO_5043463821" evidence="2">
    <location>
        <begin position="25"/>
        <end position="103"/>
    </location>
</feature>
<gene>
    <name evidence="3" type="ORF">M0R45_001195</name>
</gene>
<dbReference type="Proteomes" id="UP001457282">
    <property type="component" value="Unassembled WGS sequence"/>
</dbReference>
<organism evidence="3 4">
    <name type="scientific">Rubus argutus</name>
    <name type="common">Southern blackberry</name>
    <dbReference type="NCBI Taxonomy" id="59490"/>
    <lineage>
        <taxon>Eukaryota</taxon>
        <taxon>Viridiplantae</taxon>
        <taxon>Streptophyta</taxon>
        <taxon>Embryophyta</taxon>
        <taxon>Tracheophyta</taxon>
        <taxon>Spermatophyta</taxon>
        <taxon>Magnoliopsida</taxon>
        <taxon>eudicotyledons</taxon>
        <taxon>Gunneridae</taxon>
        <taxon>Pentapetalae</taxon>
        <taxon>rosids</taxon>
        <taxon>fabids</taxon>
        <taxon>Rosales</taxon>
        <taxon>Rosaceae</taxon>
        <taxon>Rosoideae</taxon>
        <taxon>Rosoideae incertae sedis</taxon>
        <taxon>Rubus</taxon>
    </lineage>
</organism>
<feature type="compositionally biased region" description="Basic and acidic residues" evidence="1">
    <location>
        <begin position="91"/>
        <end position="103"/>
    </location>
</feature>
<evidence type="ECO:0000313" key="4">
    <source>
        <dbReference type="Proteomes" id="UP001457282"/>
    </source>
</evidence>
<proteinExistence type="predicted"/>
<sequence>MDCAWCCGQGLFVTMVMLICRCCGMDRGGGRQQLGEGSSGRRRIGEQQLGIADGDVNLMKQLDGECREEEKEEEEEEEEEEVKEGKRKRWRKEEKSPEREWVS</sequence>